<proteinExistence type="predicted"/>
<dbReference type="PANTHER" id="PTHR12526:SF630">
    <property type="entry name" value="GLYCOSYLTRANSFERASE"/>
    <property type="match status" value="1"/>
</dbReference>
<dbReference type="Gene3D" id="3.40.50.2000">
    <property type="entry name" value="Glycogen Phosphorylase B"/>
    <property type="match status" value="2"/>
</dbReference>
<dbReference type="CDD" id="cd03801">
    <property type="entry name" value="GT4_PimA-like"/>
    <property type="match status" value="1"/>
</dbReference>
<dbReference type="EMBL" id="MFAV01000019">
    <property type="protein sequence ID" value="OGD86457.1"/>
    <property type="molecule type" value="Genomic_DNA"/>
</dbReference>
<accession>A0A1F5G3N6</accession>
<evidence type="ECO:0000313" key="2">
    <source>
        <dbReference type="EMBL" id="OGD86457.1"/>
    </source>
</evidence>
<dbReference type="Proteomes" id="UP000176628">
    <property type="component" value="Unassembled WGS sequence"/>
</dbReference>
<comment type="caution">
    <text evidence="2">The sequence shown here is derived from an EMBL/GenBank/DDBJ whole genome shotgun (WGS) entry which is preliminary data.</text>
</comment>
<organism evidence="2 3">
    <name type="scientific">Candidatus Curtissbacteria bacterium RBG_16_39_7</name>
    <dbReference type="NCBI Taxonomy" id="1797707"/>
    <lineage>
        <taxon>Bacteria</taxon>
        <taxon>Candidatus Curtissiibacteriota</taxon>
    </lineage>
</organism>
<gene>
    <name evidence="2" type="ORF">A2Z23_00640</name>
</gene>
<feature type="domain" description="Glycosyl transferase family 1" evidence="1">
    <location>
        <begin position="180"/>
        <end position="337"/>
    </location>
</feature>
<reference evidence="2 3" key="1">
    <citation type="journal article" date="2016" name="Nat. Commun.">
        <title>Thousands of microbial genomes shed light on interconnected biogeochemical processes in an aquifer system.</title>
        <authorList>
            <person name="Anantharaman K."/>
            <person name="Brown C.T."/>
            <person name="Hug L.A."/>
            <person name="Sharon I."/>
            <person name="Castelle C.J."/>
            <person name="Probst A.J."/>
            <person name="Thomas B.C."/>
            <person name="Singh A."/>
            <person name="Wilkins M.J."/>
            <person name="Karaoz U."/>
            <person name="Brodie E.L."/>
            <person name="Williams K.H."/>
            <person name="Hubbard S.S."/>
            <person name="Banfield J.F."/>
        </authorList>
    </citation>
    <scope>NUCLEOTIDE SEQUENCE [LARGE SCALE GENOMIC DNA]</scope>
</reference>
<dbReference type="AlphaFoldDB" id="A0A1F5G3N6"/>
<protein>
    <recommendedName>
        <fullName evidence="1">Glycosyl transferase family 1 domain-containing protein</fullName>
    </recommendedName>
</protein>
<name>A0A1F5G3N6_9BACT</name>
<evidence type="ECO:0000259" key="1">
    <source>
        <dbReference type="Pfam" id="PF00534"/>
    </source>
</evidence>
<dbReference type="PANTHER" id="PTHR12526">
    <property type="entry name" value="GLYCOSYLTRANSFERASE"/>
    <property type="match status" value="1"/>
</dbReference>
<dbReference type="GO" id="GO:0016757">
    <property type="term" value="F:glycosyltransferase activity"/>
    <property type="evidence" value="ECO:0007669"/>
    <property type="project" value="InterPro"/>
</dbReference>
<dbReference type="SUPFAM" id="SSF53756">
    <property type="entry name" value="UDP-Glycosyltransferase/glycogen phosphorylase"/>
    <property type="match status" value="1"/>
</dbReference>
<dbReference type="Pfam" id="PF00534">
    <property type="entry name" value="Glycos_transf_1"/>
    <property type="match status" value="1"/>
</dbReference>
<sequence>MDPEIPGDLRFLMGGENTYTQTLLANSPKGVEYVHHTKALLDGSLEYLPIHRILANLIKLRILPLSCGTQAILLKRHFDLVHVHAYSVKILGKETPLVLSDSSSNYLFLRDYLNWPWWRIKLGCMMRKFIFDKFGVIDADTNLGKAVKLIVFSKFAAKIHKDLGISAKKIEVVYPGLPSQKNKARKNKNIINILFIGIWFERKGGLLLLEAFKILSKKFPNLRLTIIGPIPKNIEISGLPIFQKDFVPRAELLNTFFPNADILVLVPSKAEGYGFVVEEAASFGIPAVVSKVYALPEIVDDGKTGFVVSPGSVEDLVEELEMLIKNQKLRQKFGEAALSKFEKEFSVERSNQRLLKVYQEALTT</sequence>
<dbReference type="InterPro" id="IPR001296">
    <property type="entry name" value="Glyco_trans_1"/>
</dbReference>
<evidence type="ECO:0000313" key="3">
    <source>
        <dbReference type="Proteomes" id="UP000176628"/>
    </source>
</evidence>